<proteinExistence type="predicted"/>
<organism evidence="1 2">
    <name type="scientific">Penicillium angulare</name>
    <dbReference type="NCBI Taxonomy" id="116970"/>
    <lineage>
        <taxon>Eukaryota</taxon>
        <taxon>Fungi</taxon>
        <taxon>Dikarya</taxon>
        <taxon>Ascomycota</taxon>
        <taxon>Pezizomycotina</taxon>
        <taxon>Eurotiomycetes</taxon>
        <taxon>Eurotiomycetidae</taxon>
        <taxon>Eurotiales</taxon>
        <taxon>Aspergillaceae</taxon>
        <taxon>Penicillium</taxon>
    </lineage>
</organism>
<dbReference type="Proteomes" id="UP001149165">
    <property type="component" value="Unassembled WGS sequence"/>
</dbReference>
<keyword evidence="2" id="KW-1185">Reference proteome</keyword>
<dbReference type="Pfam" id="PF11578">
    <property type="entry name" value="DUF3237"/>
    <property type="match status" value="1"/>
</dbReference>
<reference evidence="1" key="2">
    <citation type="journal article" date="2023" name="IMA Fungus">
        <title>Comparative genomic study of the Penicillium genus elucidates a diverse pangenome and 15 lateral gene transfer events.</title>
        <authorList>
            <person name="Petersen C."/>
            <person name="Sorensen T."/>
            <person name="Nielsen M.R."/>
            <person name="Sondergaard T.E."/>
            <person name="Sorensen J.L."/>
            <person name="Fitzpatrick D.A."/>
            <person name="Frisvad J.C."/>
            <person name="Nielsen K.L."/>
        </authorList>
    </citation>
    <scope>NUCLEOTIDE SEQUENCE</scope>
    <source>
        <strain evidence="1">IBT 30069</strain>
    </source>
</reference>
<name>A0A9W9ETL1_9EURO</name>
<accession>A0A9W9ETL1</accession>
<dbReference type="Gene3D" id="2.40.160.20">
    <property type="match status" value="1"/>
</dbReference>
<evidence type="ECO:0000313" key="1">
    <source>
        <dbReference type="EMBL" id="KAJ5087787.1"/>
    </source>
</evidence>
<reference evidence="1" key="1">
    <citation type="submission" date="2022-11" db="EMBL/GenBank/DDBJ databases">
        <authorList>
            <person name="Petersen C."/>
        </authorList>
    </citation>
    <scope>NUCLEOTIDE SEQUENCE</scope>
    <source>
        <strain evidence="1">IBT 30069</strain>
    </source>
</reference>
<protein>
    <submittedName>
        <fullName evidence="1">Uncharacterized protein</fullName>
    </submittedName>
</protein>
<gene>
    <name evidence="1" type="ORF">N7456_011403</name>
</gene>
<dbReference type="AlphaFoldDB" id="A0A9W9ETL1"/>
<comment type="caution">
    <text evidence="1">The sequence shown here is derived from an EMBL/GenBank/DDBJ whole genome shotgun (WGS) entry which is preliminary data.</text>
</comment>
<dbReference type="OrthoDB" id="2544694at2759"/>
<dbReference type="EMBL" id="JAPQKH010000007">
    <property type="protein sequence ID" value="KAJ5087787.1"/>
    <property type="molecule type" value="Genomic_DNA"/>
</dbReference>
<sequence>MVNCGFNTLVPALVFQLRIFSLYPIGELSTGGIWSNGNGVGTLTSVAGSDLYLNANTIHMDDFNVVNPDKPYTLNAQGLLATDDGHYIGIYGKGLLPNTDHVRSILANETDVEPTKWGELDAYTTWSFQASGKYAALTESVYVANIKIYPSDDSDTMSYIDYRLSKVEAGPRCNSEWEESVRGEL</sequence>
<evidence type="ECO:0000313" key="2">
    <source>
        <dbReference type="Proteomes" id="UP001149165"/>
    </source>
</evidence>